<evidence type="ECO:0000313" key="14">
    <source>
        <dbReference type="Proteomes" id="UP000320333"/>
    </source>
</evidence>
<evidence type="ECO:0000256" key="11">
    <source>
        <dbReference type="PIRSR" id="PIRSR607992-2"/>
    </source>
</evidence>
<dbReference type="Proteomes" id="UP000320333">
    <property type="component" value="Unassembled WGS sequence"/>
</dbReference>
<organism evidence="13 14">
    <name type="scientific">Chytriomyces confervae</name>
    <dbReference type="NCBI Taxonomy" id="246404"/>
    <lineage>
        <taxon>Eukaryota</taxon>
        <taxon>Fungi</taxon>
        <taxon>Fungi incertae sedis</taxon>
        <taxon>Chytridiomycota</taxon>
        <taxon>Chytridiomycota incertae sedis</taxon>
        <taxon>Chytridiomycetes</taxon>
        <taxon>Chytridiales</taxon>
        <taxon>Chytriomycetaceae</taxon>
        <taxon>Chytriomyces</taxon>
    </lineage>
</organism>
<feature type="binding site" description="axial binding residue" evidence="11">
    <location>
        <position position="99"/>
    </location>
    <ligand>
        <name>heme b</name>
        <dbReference type="ChEBI" id="CHEBI:60344"/>
        <note>ligand shared with SDHC</note>
    </ligand>
    <ligandPart>
        <name>Fe</name>
        <dbReference type="ChEBI" id="CHEBI:18248"/>
    </ligandPart>
</feature>
<comment type="caution">
    <text evidence="13">The sequence shown here is derived from an EMBL/GenBank/DDBJ whole genome shotgun (WGS) entry which is preliminary data.</text>
</comment>
<dbReference type="EMBL" id="QEAP01001998">
    <property type="protein sequence ID" value="TPX38812.1"/>
    <property type="molecule type" value="Genomic_DNA"/>
</dbReference>
<feature type="transmembrane region" description="Helical" evidence="12">
    <location>
        <begin position="67"/>
        <end position="88"/>
    </location>
</feature>
<keyword evidence="11" id="KW-0408">Iron</keyword>
<dbReference type="AlphaFoldDB" id="A0A507CH10"/>
<keyword evidence="14" id="KW-1185">Reference proteome</keyword>
<evidence type="ECO:0000256" key="10">
    <source>
        <dbReference type="PIRSR" id="PIRSR607992-1"/>
    </source>
</evidence>
<proteinExistence type="inferred from homology"/>
<keyword evidence="9 12" id="KW-0472">Membrane</keyword>
<dbReference type="PANTHER" id="PTHR13337:SF2">
    <property type="entry name" value="SUCCINATE DEHYDROGENASE [UBIQUINONE] CYTOCHROME B SMALL SUBUNIT, MITOCHONDRIAL"/>
    <property type="match status" value="1"/>
</dbReference>
<dbReference type="STRING" id="246404.A0A507CH10"/>
<keyword evidence="5 12" id="KW-0999">Mitochondrion inner membrane</keyword>
<evidence type="ECO:0000256" key="5">
    <source>
        <dbReference type="ARBA" id="ARBA00022792"/>
    </source>
</evidence>
<evidence type="ECO:0000256" key="4">
    <source>
        <dbReference type="ARBA" id="ARBA00022692"/>
    </source>
</evidence>
<name>A0A507CH10_9FUNG</name>
<dbReference type="Gene3D" id="1.20.1300.10">
    <property type="entry name" value="Fumarate reductase/succinate dehydrogenase, transmembrane subunit"/>
    <property type="match status" value="1"/>
</dbReference>
<dbReference type="GO" id="GO:0006121">
    <property type="term" value="P:mitochondrial electron transport, succinate to ubiquinone"/>
    <property type="evidence" value="ECO:0007669"/>
    <property type="project" value="TreeGrafter"/>
</dbReference>
<dbReference type="InterPro" id="IPR034804">
    <property type="entry name" value="SQR/QFR_C/D"/>
</dbReference>
<keyword evidence="8 12" id="KW-0496">Mitochondrion</keyword>
<evidence type="ECO:0000256" key="3">
    <source>
        <dbReference type="ARBA" id="ARBA00022448"/>
    </source>
</evidence>
<dbReference type="GO" id="GO:0006099">
    <property type="term" value="P:tricarboxylic acid cycle"/>
    <property type="evidence" value="ECO:0007669"/>
    <property type="project" value="TreeGrafter"/>
</dbReference>
<dbReference type="GO" id="GO:0048039">
    <property type="term" value="F:ubiquinone binding"/>
    <property type="evidence" value="ECO:0007669"/>
    <property type="project" value="TreeGrafter"/>
</dbReference>
<accession>A0A507CH10</accession>
<evidence type="ECO:0000256" key="1">
    <source>
        <dbReference type="ARBA" id="ARBA00004448"/>
    </source>
</evidence>
<dbReference type="InterPro" id="IPR007992">
    <property type="entry name" value="CybS"/>
</dbReference>
<evidence type="ECO:0000256" key="6">
    <source>
        <dbReference type="ARBA" id="ARBA00022946"/>
    </source>
</evidence>
<comment type="similarity">
    <text evidence="2 12">Belongs to the CybS family.</text>
</comment>
<sequence>MFGVGLVRPLTTMRVGVSRFHSAPSSFFAKSARALSATVETARASNAADLSQKSKMHGSYHWNGERALSVVTIPLVASALFVGPIPLVDFGLGLVLPLHTHFGFDTMVQDYVPQRTYGALNSILTWGLRLVTGVVMYGCFLFNTTDVGITAFVKRLWTGKL</sequence>
<dbReference type="GO" id="GO:0005743">
    <property type="term" value="C:mitochondrial inner membrane"/>
    <property type="evidence" value="ECO:0007669"/>
    <property type="project" value="UniProtKB-SubCell"/>
</dbReference>
<evidence type="ECO:0000256" key="7">
    <source>
        <dbReference type="ARBA" id="ARBA00022989"/>
    </source>
</evidence>
<feature type="binding site" evidence="10">
    <location>
        <position position="111"/>
    </location>
    <ligand>
        <name>a ubiquinone</name>
        <dbReference type="ChEBI" id="CHEBI:16389"/>
        <note>ligand shared with IP/SDHB</note>
    </ligand>
</feature>
<dbReference type="OrthoDB" id="18577at2759"/>
<dbReference type="GO" id="GO:0020037">
    <property type="term" value="F:heme binding"/>
    <property type="evidence" value="ECO:0007669"/>
    <property type="project" value="TreeGrafter"/>
</dbReference>
<keyword evidence="3" id="KW-0813">Transport</keyword>
<protein>
    <recommendedName>
        <fullName evidence="12">Succinate dehydrogenase [ubiquinone] cytochrome b small subunit</fullName>
    </recommendedName>
</protein>
<evidence type="ECO:0000256" key="12">
    <source>
        <dbReference type="RuleBase" id="RU364031"/>
    </source>
</evidence>
<reference evidence="13 14" key="1">
    <citation type="journal article" date="2019" name="Sci. Rep.">
        <title>Comparative genomics of chytrid fungi reveal insights into the obligate biotrophic and pathogenic lifestyle of Synchytrium endobioticum.</title>
        <authorList>
            <person name="van de Vossenberg B.T.L.H."/>
            <person name="Warris S."/>
            <person name="Nguyen H.D.T."/>
            <person name="van Gent-Pelzer M.P.E."/>
            <person name="Joly D.L."/>
            <person name="van de Geest H.C."/>
            <person name="Bonants P.J.M."/>
            <person name="Smith D.S."/>
            <person name="Levesque C.A."/>
            <person name="van der Lee T.A.J."/>
        </authorList>
    </citation>
    <scope>NUCLEOTIDE SEQUENCE [LARGE SCALE GENOMIC DNA]</scope>
    <source>
        <strain evidence="13 14">CBS 675.73</strain>
    </source>
</reference>
<evidence type="ECO:0000256" key="8">
    <source>
        <dbReference type="ARBA" id="ARBA00023128"/>
    </source>
</evidence>
<evidence type="ECO:0000256" key="2">
    <source>
        <dbReference type="ARBA" id="ARBA00007294"/>
    </source>
</evidence>
<dbReference type="Pfam" id="PF05328">
    <property type="entry name" value="CybS"/>
    <property type="match status" value="1"/>
</dbReference>
<comment type="subcellular location">
    <subcellularLocation>
        <location evidence="1 12">Mitochondrion inner membrane</location>
        <topology evidence="1 12">Multi-pass membrane protein</topology>
    </subcellularLocation>
</comment>
<keyword evidence="6 12" id="KW-0809">Transit peptide</keyword>
<comment type="caution">
    <text evidence="12">Lacks conserved residue(s) required for the propagation of feature annotation.</text>
</comment>
<dbReference type="GO" id="GO:0046872">
    <property type="term" value="F:metal ion binding"/>
    <property type="evidence" value="ECO:0007669"/>
    <property type="project" value="UniProtKB-KW"/>
</dbReference>
<evidence type="ECO:0000313" key="13">
    <source>
        <dbReference type="EMBL" id="TPX38812.1"/>
    </source>
</evidence>
<evidence type="ECO:0000256" key="9">
    <source>
        <dbReference type="ARBA" id="ARBA00023136"/>
    </source>
</evidence>
<dbReference type="PANTHER" id="PTHR13337">
    <property type="entry name" value="SUCCINATE DEHYDROGENASE"/>
    <property type="match status" value="1"/>
</dbReference>
<gene>
    <name evidence="13" type="ORF">CcCBS67573_g10694</name>
</gene>
<dbReference type="CDD" id="cd03496">
    <property type="entry name" value="SQR_TypeC_CybS"/>
    <property type="match status" value="1"/>
</dbReference>
<keyword evidence="7 12" id="KW-1133">Transmembrane helix</keyword>
<keyword evidence="4 12" id="KW-0812">Transmembrane</keyword>
<feature type="transmembrane region" description="Helical" evidence="12">
    <location>
        <begin position="134"/>
        <end position="153"/>
    </location>
</feature>
<keyword evidence="11" id="KW-0479">Metal-binding</keyword>